<evidence type="ECO:0000313" key="5">
    <source>
        <dbReference type="EnsemblMetazoa" id="SMAR014517-PA"/>
    </source>
</evidence>
<dbReference type="EnsemblMetazoa" id="SMAR014517-RA">
    <property type="protein sequence ID" value="SMAR014517-PA"/>
    <property type="gene ID" value="SMAR014517"/>
</dbReference>
<feature type="transmembrane region" description="Helical" evidence="3">
    <location>
        <begin position="515"/>
        <end position="534"/>
    </location>
</feature>
<dbReference type="HOGENOM" id="CLU_001265_59_2_1"/>
<dbReference type="InterPro" id="IPR011701">
    <property type="entry name" value="MFS"/>
</dbReference>
<feature type="region of interest" description="Disordered" evidence="2">
    <location>
        <begin position="20"/>
        <end position="65"/>
    </location>
</feature>
<dbReference type="Pfam" id="PF07690">
    <property type="entry name" value="MFS_1"/>
    <property type="match status" value="2"/>
</dbReference>
<evidence type="ECO:0000259" key="4">
    <source>
        <dbReference type="PROSITE" id="PS50850"/>
    </source>
</evidence>
<reference evidence="6" key="1">
    <citation type="submission" date="2011-05" db="EMBL/GenBank/DDBJ databases">
        <authorList>
            <person name="Richards S.R."/>
            <person name="Qu J."/>
            <person name="Jiang H."/>
            <person name="Jhangiani S.N."/>
            <person name="Agravi P."/>
            <person name="Goodspeed R."/>
            <person name="Gross S."/>
            <person name="Mandapat C."/>
            <person name="Jackson L."/>
            <person name="Mathew T."/>
            <person name="Pu L."/>
            <person name="Thornton R."/>
            <person name="Saada N."/>
            <person name="Wilczek-Boney K.B."/>
            <person name="Lee S."/>
            <person name="Kovar C."/>
            <person name="Wu Y."/>
            <person name="Scherer S.E."/>
            <person name="Worley K.C."/>
            <person name="Muzny D.M."/>
            <person name="Gibbs R."/>
        </authorList>
    </citation>
    <scope>NUCLEOTIDE SEQUENCE</scope>
    <source>
        <strain evidence="6">Brora</strain>
    </source>
</reference>
<dbReference type="PANTHER" id="PTHR11360">
    <property type="entry name" value="MONOCARBOXYLATE TRANSPORTER"/>
    <property type="match status" value="1"/>
</dbReference>
<dbReference type="SUPFAM" id="SSF103473">
    <property type="entry name" value="MFS general substrate transporter"/>
    <property type="match status" value="1"/>
</dbReference>
<comment type="subcellular location">
    <subcellularLocation>
        <location evidence="1">Membrane</location>
        <topology evidence="1">Multi-pass membrane protein</topology>
    </subcellularLocation>
</comment>
<feature type="transmembrane region" description="Helical" evidence="3">
    <location>
        <begin position="210"/>
        <end position="234"/>
    </location>
</feature>
<dbReference type="InterPro" id="IPR020846">
    <property type="entry name" value="MFS_dom"/>
</dbReference>
<sequence>MPRNDAAAFKRDSELNGCVKFTDAPEKRNGNDNGISSWRNGPRTRSRSQSEASEEPSEQDDSLLSGSSLSCAFEPNSPDGGWGWVVVFAAFMTNLIADGITFSFGVMYVEFVNYFKQSKGKTAWIGSLFMGIPLLAGPIASALTDRFGCRKVTIAGALLAALGFVLSSMSESVELLYFTFGVMSGFGLALCYVAAVVIVAYYFDKRRSFATGLAVCGSGIGTFIFAPLTQYLIAEFRWQGTTLILAGFFLNIVVCGALMRDLEWTKKKYRVSSESLSHAQRVAATTSMSMAPPPPLPPPPPPPPPSPPSSLDNGKPYHQPSERLCNSLVQLPTFLKNSDALPPDVLEMLSNNRVTYEFVVEHYPYLLTTESNASATLPSTAATVAAHRRRLPPNWAKIPNRRLSTAFFHNLRIHRHSITHRGAMLNIHRYHLRASSCPDIYRNSMITISQDEENAYLSFVRDLKEILLDMVDVSHFKNVKFLIFCVSNLLLYIWYDVPYIYIADHAIKMGIGEEKAFYLISVIGILNTIGEILLGYVGDKPWVSTTLLYAAFTAICGVVLVIVPFLTDLYGLCTVAGIFGFAISANYSLTSIIIVDLITLENFTNAYGLLLLVQGVANLIGPPLAGWLCDLTDSYDLSFYMAGLWIFISGAMMTVLPLLKLYRRWRERGAADRDDAGAKITPRTNNNKRCRKKVGVSKETCI</sequence>
<feature type="transmembrane region" description="Helical" evidence="3">
    <location>
        <begin position="637"/>
        <end position="659"/>
    </location>
</feature>
<dbReference type="PANTHER" id="PTHR11360:SF260">
    <property type="entry name" value="MFS DOMAIN-CONTAINING PROTEIN"/>
    <property type="match status" value="1"/>
</dbReference>
<dbReference type="FunFam" id="1.20.1250.20:FF:000505">
    <property type="entry name" value="Predicted protein"/>
    <property type="match status" value="1"/>
</dbReference>
<dbReference type="OMA" id="PVHHVQF"/>
<dbReference type="GO" id="GO:0016020">
    <property type="term" value="C:membrane"/>
    <property type="evidence" value="ECO:0007669"/>
    <property type="project" value="UniProtKB-SubCell"/>
</dbReference>
<keyword evidence="3" id="KW-1133">Transmembrane helix</keyword>
<organism evidence="5 6">
    <name type="scientific">Strigamia maritima</name>
    <name type="common">European centipede</name>
    <name type="synonym">Geophilus maritimus</name>
    <dbReference type="NCBI Taxonomy" id="126957"/>
    <lineage>
        <taxon>Eukaryota</taxon>
        <taxon>Metazoa</taxon>
        <taxon>Ecdysozoa</taxon>
        <taxon>Arthropoda</taxon>
        <taxon>Myriapoda</taxon>
        <taxon>Chilopoda</taxon>
        <taxon>Pleurostigmophora</taxon>
        <taxon>Geophilomorpha</taxon>
        <taxon>Linotaeniidae</taxon>
        <taxon>Strigamia</taxon>
    </lineage>
</organism>
<evidence type="ECO:0000256" key="1">
    <source>
        <dbReference type="ARBA" id="ARBA00004141"/>
    </source>
</evidence>
<reference evidence="5" key="2">
    <citation type="submission" date="2015-02" db="UniProtKB">
        <authorList>
            <consortium name="EnsemblMetazoa"/>
        </authorList>
    </citation>
    <scope>IDENTIFICATION</scope>
</reference>
<feature type="transmembrane region" description="Helical" evidence="3">
    <location>
        <begin position="607"/>
        <end position="625"/>
    </location>
</feature>
<protein>
    <recommendedName>
        <fullName evidence="4">Major facilitator superfamily (MFS) profile domain-containing protein</fullName>
    </recommendedName>
</protein>
<feature type="transmembrane region" description="Helical" evidence="3">
    <location>
        <begin position="82"/>
        <end position="109"/>
    </location>
</feature>
<dbReference type="PhylomeDB" id="T1JKY7"/>
<feature type="transmembrane region" description="Helical" evidence="3">
    <location>
        <begin position="175"/>
        <end position="203"/>
    </location>
</feature>
<dbReference type="Proteomes" id="UP000014500">
    <property type="component" value="Unassembled WGS sequence"/>
</dbReference>
<evidence type="ECO:0000256" key="3">
    <source>
        <dbReference type="SAM" id="Phobius"/>
    </source>
</evidence>
<dbReference type="CDD" id="cd17352">
    <property type="entry name" value="MFS_MCT_SLC16"/>
    <property type="match status" value="1"/>
</dbReference>
<proteinExistence type="predicted"/>
<feature type="domain" description="Major facilitator superfamily (MFS) profile" evidence="4">
    <location>
        <begin position="85"/>
        <end position="669"/>
    </location>
</feature>
<name>T1JKY7_STRMM</name>
<feature type="transmembrane region" description="Helical" evidence="3">
    <location>
        <begin position="479"/>
        <end position="495"/>
    </location>
</feature>
<dbReference type="PROSITE" id="PS50850">
    <property type="entry name" value="MFS"/>
    <property type="match status" value="1"/>
</dbReference>
<dbReference type="EMBL" id="JH431785">
    <property type="status" value="NOT_ANNOTATED_CDS"/>
    <property type="molecule type" value="Genomic_DNA"/>
</dbReference>
<dbReference type="GO" id="GO:0008028">
    <property type="term" value="F:monocarboxylic acid transmembrane transporter activity"/>
    <property type="evidence" value="ECO:0007669"/>
    <property type="project" value="TreeGrafter"/>
</dbReference>
<feature type="transmembrane region" description="Helical" evidence="3">
    <location>
        <begin position="569"/>
        <end position="595"/>
    </location>
</feature>
<dbReference type="AlphaFoldDB" id="T1JKY7"/>
<feature type="transmembrane region" description="Helical" evidence="3">
    <location>
        <begin position="546"/>
        <end position="563"/>
    </location>
</feature>
<feature type="compositionally biased region" description="Acidic residues" evidence="2">
    <location>
        <begin position="52"/>
        <end position="61"/>
    </location>
</feature>
<dbReference type="Gene3D" id="1.20.1250.20">
    <property type="entry name" value="MFS general substrate transporter like domains"/>
    <property type="match status" value="2"/>
</dbReference>
<feature type="compositionally biased region" description="Pro residues" evidence="2">
    <location>
        <begin position="291"/>
        <end position="308"/>
    </location>
</feature>
<feature type="transmembrane region" description="Helical" evidence="3">
    <location>
        <begin position="121"/>
        <end position="140"/>
    </location>
</feature>
<dbReference type="InterPro" id="IPR036259">
    <property type="entry name" value="MFS_trans_sf"/>
</dbReference>
<feature type="transmembrane region" description="Helical" evidence="3">
    <location>
        <begin position="240"/>
        <end position="259"/>
    </location>
</feature>
<evidence type="ECO:0000256" key="2">
    <source>
        <dbReference type="SAM" id="MobiDB-lite"/>
    </source>
</evidence>
<dbReference type="InterPro" id="IPR050327">
    <property type="entry name" value="Proton-linked_MCT"/>
</dbReference>
<keyword evidence="3" id="KW-0472">Membrane</keyword>
<feature type="transmembrane region" description="Helical" evidence="3">
    <location>
        <begin position="152"/>
        <end position="169"/>
    </location>
</feature>
<keyword evidence="3" id="KW-0812">Transmembrane</keyword>
<feature type="region of interest" description="Disordered" evidence="2">
    <location>
        <begin position="287"/>
        <end position="317"/>
    </location>
</feature>
<evidence type="ECO:0000313" key="6">
    <source>
        <dbReference type="Proteomes" id="UP000014500"/>
    </source>
</evidence>
<keyword evidence="6" id="KW-1185">Reference proteome</keyword>
<accession>T1JKY7</accession>
<dbReference type="eggNOG" id="KOG2504">
    <property type="taxonomic scope" value="Eukaryota"/>
</dbReference>
<dbReference type="STRING" id="126957.T1JKY7"/>